<evidence type="ECO:0000313" key="3">
    <source>
        <dbReference type="Proteomes" id="UP000770785"/>
    </source>
</evidence>
<comment type="caution">
    <text evidence="2">The sequence shown here is derived from an EMBL/GenBank/DDBJ whole genome shotgun (WGS) entry which is preliminary data.</text>
</comment>
<gene>
    <name evidence="2" type="ORF">GGR27_003332</name>
</gene>
<feature type="domain" description="DUF5615" evidence="1">
    <location>
        <begin position="5"/>
        <end position="109"/>
    </location>
</feature>
<dbReference type="Pfam" id="PF18480">
    <property type="entry name" value="DUF5615"/>
    <property type="match status" value="1"/>
</dbReference>
<accession>A0ABX0XFY4</accession>
<dbReference type="InterPro" id="IPR041049">
    <property type="entry name" value="DUF5615"/>
</dbReference>
<sequence length="122" mass="13742">MMPLLLADENLPASSFRLLLHLGYDIRSIARESAGVSDPEVVQIAIKEQRIILTFDSDFGELIYRYGLTPPGVVYFRLVDYTPSMPGRILHDLLLTSAIDVTGHMTVISQDLLIRQRKIIES</sequence>
<evidence type="ECO:0000313" key="2">
    <source>
        <dbReference type="EMBL" id="NJC27814.1"/>
    </source>
</evidence>
<protein>
    <submittedName>
        <fullName evidence="2">Nuclease of putative toxin-antitoxin system</fullName>
    </submittedName>
</protein>
<reference evidence="2 3" key="1">
    <citation type="submission" date="2020-03" db="EMBL/GenBank/DDBJ databases">
        <title>Genomic Encyclopedia of Type Strains, Phase IV (KMG-IV): sequencing the most valuable type-strain genomes for metagenomic binning, comparative biology and taxonomic classification.</title>
        <authorList>
            <person name="Goeker M."/>
        </authorList>
    </citation>
    <scope>NUCLEOTIDE SEQUENCE [LARGE SCALE GENOMIC DNA]</scope>
    <source>
        <strain evidence="2 3">DSM 105096</strain>
    </source>
</reference>
<organism evidence="2 3">
    <name type="scientific">Neolewinella antarctica</name>
    <dbReference type="NCBI Taxonomy" id="442734"/>
    <lineage>
        <taxon>Bacteria</taxon>
        <taxon>Pseudomonadati</taxon>
        <taxon>Bacteroidota</taxon>
        <taxon>Saprospiria</taxon>
        <taxon>Saprospirales</taxon>
        <taxon>Lewinellaceae</taxon>
        <taxon>Neolewinella</taxon>
    </lineage>
</organism>
<evidence type="ECO:0000259" key="1">
    <source>
        <dbReference type="Pfam" id="PF18480"/>
    </source>
</evidence>
<dbReference type="Proteomes" id="UP000770785">
    <property type="component" value="Unassembled WGS sequence"/>
</dbReference>
<keyword evidence="3" id="KW-1185">Reference proteome</keyword>
<proteinExistence type="predicted"/>
<name>A0ABX0XFY4_9BACT</name>
<dbReference type="EMBL" id="JAATJH010000006">
    <property type="protein sequence ID" value="NJC27814.1"/>
    <property type="molecule type" value="Genomic_DNA"/>
</dbReference>